<feature type="compositionally biased region" description="Basic and acidic residues" evidence="1">
    <location>
        <begin position="178"/>
        <end position="193"/>
    </location>
</feature>
<feature type="region of interest" description="Disordered" evidence="1">
    <location>
        <begin position="156"/>
        <end position="193"/>
    </location>
</feature>
<gene>
    <name evidence="3" type="ORF">DFH94DRAFT_713745</name>
</gene>
<feature type="domain" description="DnaJ homologue subfamily C member 28 conserved" evidence="2">
    <location>
        <begin position="238"/>
        <end position="308"/>
    </location>
</feature>
<proteinExistence type="predicted"/>
<name>A0A9P5N1Y4_9AGAM</name>
<dbReference type="Proteomes" id="UP000759537">
    <property type="component" value="Unassembled WGS sequence"/>
</dbReference>
<dbReference type="OrthoDB" id="547796at2759"/>
<feature type="region of interest" description="Disordered" evidence="1">
    <location>
        <begin position="47"/>
        <end position="77"/>
    </location>
</feature>
<reference evidence="3" key="2">
    <citation type="journal article" date="2020" name="Nat. Commun.">
        <title>Large-scale genome sequencing of mycorrhizal fungi provides insights into the early evolution of symbiotic traits.</title>
        <authorList>
            <person name="Miyauchi S."/>
            <person name="Kiss E."/>
            <person name="Kuo A."/>
            <person name="Drula E."/>
            <person name="Kohler A."/>
            <person name="Sanchez-Garcia M."/>
            <person name="Morin E."/>
            <person name="Andreopoulos B."/>
            <person name="Barry K.W."/>
            <person name="Bonito G."/>
            <person name="Buee M."/>
            <person name="Carver A."/>
            <person name="Chen C."/>
            <person name="Cichocki N."/>
            <person name="Clum A."/>
            <person name="Culley D."/>
            <person name="Crous P.W."/>
            <person name="Fauchery L."/>
            <person name="Girlanda M."/>
            <person name="Hayes R.D."/>
            <person name="Keri Z."/>
            <person name="LaButti K."/>
            <person name="Lipzen A."/>
            <person name="Lombard V."/>
            <person name="Magnuson J."/>
            <person name="Maillard F."/>
            <person name="Murat C."/>
            <person name="Nolan M."/>
            <person name="Ohm R.A."/>
            <person name="Pangilinan J."/>
            <person name="Pereira M.F."/>
            <person name="Perotto S."/>
            <person name="Peter M."/>
            <person name="Pfister S."/>
            <person name="Riley R."/>
            <person name="Sitrit Y."/>
            <person name="Stielow J.B."/>
            <person name="Szollosi G."/>
            <person name="Zifcakova L."/>
            <person name="Stursova M."/>
            <person name="Spatafora J.W."/>
            <person name="Tedersoo L."/>
            <person name="Vaario L.M."/>
            <person name="Yamada A."/>
            <person name="Yan M."/>
            <person name="Wang P."/>
            <person name="Xu J."/>
            <person name="Bruns T."/>
            <person name="Baldrian P."/>
            <person name="Vilgalys R."/>
            <person name="Dunand C."/>
            <person name="Henrissat B."/>
            <person name="Grigoriev I.V."/>
            <person name="Hibbett D."/>
            <person name="Nagy L.G."/>
            <person name="Martin F.M."/>
        </authorList>
    </citation>
    <scope>NUCLEOTIDE SEQUENCE</scope>
    <source>
        <strain evidence="3">Prilba</strain>
    </source>
</reference>
<feature type="compositionally biased region" description="Low complexity" evidence="1">
    <location>
        <begin position="162"/>
        <end position="177"/>
    </location>
</feature>
<dbReference type="EMBL" id="WHVB01000003">
    <property type="protein sequence ID" value="KAF8484452.1"/>
    <property type="molecule type" value="Genomic_DNA"/>
</dbReference>
<accession>A0A9P5N1Y4</accession>
<dbReference type="AlphaFoldDB" id="A0A9P5N1Y4"/>
<dbReference type="Pfam" id="PF09350">
    <property type="entry name" value="DJC28_CD"/>
    <property type="match status" value="1"/>
</dbReference>
<keyword evidence="4" id="KW-1185">Reference proteome</keyword>
<evidence type="ECO:0000313" key="3">
    <source>
        <dbReference type="EMBL" id="KAF8484452.1"/>
    </source>
</evidence>
<dbReference type="PANTHER" id="PTHR39394:SF1">
    <property type="entry name" value="DNAJ HOMOLOGUE SUBFAMILY C MEMBER 28 CONSERVED DOMAIN-CONTAINING PROTEIN"/>
    <property type="match status" value="1"/>
</dbReference>
<evidence type="ECO:0000259" key="2">
    <source>
        <dbReference type="Pfam" id="PF09350"/>
    </source>
</evidence>
<reference evidence="3" key="1">
    <citation type="submission" date="2019-10" db="EMBL/GenBank/DDBJ databases">
        <authorList>
            <consortium name="DOE Joint Genome Institute"/>
            <person name="Kuo A."/>
            <person name="Miyauchi S."/>
            <person name="Kiss E."/>
            <person name="Drula E."/>
            <person name="Kohler A."/>
            <person name="Sanchez-Garcia M."/>
            <person name="Andreopoulos B."/>
            <person name="Barry K.W."/>
            <person name="Bonito G."/>
            <person name="Buee M."/>
            <person name="Carver A."/>
            <person name="Chen C."/>
            <person name="Cichocki N."/>
            <person name="Clum A."/>
            <person name="Culley D."/>
            <person name="Crous P.W."/>
            <person name="Fauchery L."/>
            <person name="Girlanda M."/>
            <person name="Hayes R."/>
            <person name="Keri Z."/>
            <person name="LaButti K."/>
            <person name="Lipzen A."/>
            <person name="Lombard V."/>
            <person name="Magnuson J."/>
            <person name="Maillard F."/>
            <person name="Morin E."/>
            <person name="Murat C."/>
            <person name="Nolan M."/>
            <person name="Ohm R."/>
            <person name="Pangilinan J."/>
            <person name="Pereira M."/>
            <person name="Perotto S."/>
            <person name="Peter M."/>
            <person name="Riley R."/>
            <person name="Sitrit Y."/>
            <person name="Stielow B."/>
            <person name="Szollosi G."/>
            <person name="Zifcakova L."/>
            <person name="Stursova M."/>
            <person name="Spatafora J.W."/>
            <person name="Tedersoo L."/>
            <person name="Vaario L.-M."/>
            <person name="Yamada A."/>
            <person name="Yan M."/>
            <person name="Wang P."/>
            <person name="Xu J."/>
            <person name="Bruns T."/>
            <person name="Baldrian P."/>
            <person name="Vilgalys R."/>
            <person name="Henrissat B."/>
            <person name="Grigoriev I.V."/>
            <person name="Hibbett D."/>
            <person name="Nagy L.G."/>
            <person name="Martin F.M."/>
        </authorList>
    </citation>
    <scope>NUCLEOTIDE SEQUENCE</scope>
    <source>
        <strain evidence="3">Prilba</strain>
    </source>
</reference>
<dbReference type="PANTHER" id="PTHR39394">
    <property type="entry name" value="YALI0E31793P"/>
    <property type="match status" value="1"/>
</dbReference>
<sequence length="450" mass="51074">MSLCSLFPYPLRISKSIQVICTSYTPLSWTRKNYNVDHRASSKLFADAEHEERQGVAPTRTALPGTTSEHPNWTGDESVEDAVLRMLVDKYKPLRSGTIQSTEEKMHRNPSTVQSSSHPHIYRADEVLLPAVEGHKPWLTTFKVPSHATASIHHGHFPAVGSASSSTSSTRRATQARPADDDRTRRNEREVKKRSEIVGRLTRVKESTLDYRLGIAKNVKGGFQARPNPVSIKGWAGLVEERILRARQEGQFRAIRGRGKPLERGNEEHNPFIAREEFLMNRIVQRQGATPPWVEVQGELEVAVATFRSVLKQSWVRRAVRMLTLSRRPLRELSLADLRTLRDGEWEARERAYHESALEEVNALVRKYNALAPYAVRRAYYVRDVELDRSYEESAEDILQELGGRLGGSGAGNSAVRDEEDGLTVMGAQSQGNVFRLRDLFRQWFRGRRS</sequence>
<evidence type="ECO:0000313" key="4">
    <source>
        <dbReference type="Proteomes" id="UP000759537"/>
    </source>
</evidence>
<organism evidence="3 4">
    <name type="scientific">Russula ochroleuca</name>
    <dbReference type="NCBI Taxonomy" id="152965"/>
    <lineage>
        <taxon>Eukaryota</taxon>
        <taxon>Fungi</taxon>
        <taxon>Dikarya</taxon>
        <taxon>Basidiomycota</taxon>
        <taxon>Agaricomycotina</taxon>
        <taxon>Agaricomycetes</taxon>
        <taxon>Russulales</taxon>
        <taxon>Russulaceae</taxon>
        <taxon>Russula</taxon>
    </lineage>
</organism>
<dbReference type="InterPro" id="IPR018961">
    <property type="entry name" value="DnaJ_homolog_subfam-C_membr-28"/>
</dbReference>
<protein>
    <recommendedName>
        <fullName evidence="2">DnaJ homologue subfamily C member 28 conserved domain-containing protein</fullName>
    </recommendedName>
</protein>
<comment type="caution">
    <text evidence="3">The sequence shown here is derived from an EMBL/GenBank/DDBJ whole genome shotgun (WGS) entry which is preliminary data.</text>
</comment>
<evidence type="ECO:0000256" key="1">
    <source>
        <dbReference type="SAM" id="MobiDB-lite"/>
    </source>
</evidence>